<organism evidence="3">
    <name type="scientific">marine sediment metagenome</name>
    <dbReference type="NCBI Taxonomy" id="412755"/>
    <lineage>
        <taxon>unclassified sequences</taxon>
        <taxon>metagenomes</taxon>
        <taxon>ecological metagenomes</taxon>
    </lineage>
</organism>
<protein>
    <submittedName>
        <fullName evidence="3">Uncharacterized protein</fullName>
    </submittedName>
</protein>
<keyword evidence="2" id="KW-1133">Transmembrane helix</keyword>
<evidence type="ECO:0000256" key="1">
    <source>
        <dbReference type="SAM" id="Coils"/>
    </source>
</evidence>
<evidence type="ECO:0000256" key="2">
    <source>
        <dbReference type="SAM" id="Phobius"/>
    </source>
</evidence>
<keyword evidence="1" id="KW-0175">Coiled coil</keyword>
<feature type="coiled-coil region" evidence="1">
    <location>
        <begin position="10"/>
        <end position="37"/>
    </location>
</feature>
<keyword evidence="2" id="KW-0472">Membrane</keyword>
<gene>
    <name evidence="3" type="ORF">LCGC14_0071540</name>
</gene>
<keyword evidence="2" id="KW-0812">Transmembrane</keyword>
<dbReference type="AlphaFoldDB" id="A0A0F9VLX2"/>
<reference evidence="3" key="1">
    <citation type="journal article" date="2015" name="Nature">
        <title>Complex archaea that bridge the gap between prokaryotes and eukaryotes.</title>
        <authorList>
            <person name="Spang A."/>
            <person name="Saw J.H."/>
            <person name="Jorgensen S.L."/>
            <person name="Zaremba-Niedzwiedzka K."/>
            <person name="Martijn J."/>
            <person name="Lind A.E."/>
            <person name="van Eijk R."/>
            <person name="Schleper C."/>
            <person name="Guy L."/>
            <person name="Ettema T.J."/>
        </authorList>
    </citation>
    <scope>NUCLEOTIDE SEQUENCE</scope>
</reference>
<proteinExistence type="predicted"/>
<dbReference type="EMBL" id="LAZR01000017">
    <property type="protein sequence ID" value="KKO06141.1"/>
    <property type="molecule type" value="Genomic_DNA"/>
</dbReference>
<comment type="caution">
    <text evidence="3">The sequence shown here is derived from an EMBL/GenBank/DDBJ whole genome shotgun (WGS) entry which is preliminary data.</text>
</comment>
<accession>A0A0F9VLX2</accession>
<sequence>MGYKKLDEVMELLTDELDGFNTSINRLERLAQNVENIKIQPDTSEIERMLLEHLELEKQNNLKLEESVYHIKKRIAKARLVPKVQLWLHYSIWLVTFIIIGYLAFKVSQTPDIRERAFAEGERQAVLNLKAYFENNPEQFQAYKKWIKEKDSVPNQK</sequence>
<evidence type="ECO:0000313" key="3">
    <source>
        <dbReference type="EMBL" id="KKO06141.1"/>
    </source>
</evidence>
<feature type="transmembrane region" description="Helical" evidence="2">
    <location>
        <begin position="87"/>
        <end position="105"/>
    </location>
</feature>
<name>A0A0F9VLX2_9ZZZZ</name>
<dbReference type="Pfam" id="PF20503">
    <property type="entry name" value="DUF6730"/>
    <property type="match status" value="1"/>
</dbReference>
<dbReference type="InterPro" id="IPR046617">
    <property type="entry name" value="DUF6730"/>
</dbReference>